<dbReference type="RefSeq" id="WP_306040541.1">
    <property type="nucleotide sequence ID" value="NZ_CP132304.1"/>
</dbReference>
<sequence>MKKIAVLVGSIRQASINRILARVIEKLAGPEWSFTYVDIGGLPHYNDDLWSSPPEGVLALKQIVEDSDAVLFVTPEFNRSIPGIVKNAIDWGSRPWGRNSWAGKPASVIGTTPGAIGTAVAQSHLRSILPVLDMVVMGQPEVYFQFKPGLVGDDLSVSDYQTRSFLEKYLERFEDWIDRIGK</sequence>
<keyword evidence="2" id="KW-0560">Oxidoreductase</keyword>
<dbReference type="InterPro" id="IPR029039">
    <property type="entry name" value="Flavoprotein-like_sf"/>
</dbReference>
<dbReference type="PANTHER" id="PTHR30543:SF21">
    <property type="entry name" value="NAD(P)H-DEPENDENT FMN REDUCTASE LOT6"/>
    <property type="match status" value="1"/>
</dbReference>
<keyword evidence="3" id="KW-1185">Reference proteome</keyword>
<dbReference type="GO" id="GO:0010181">
    <property type="term" value="F:FMN binding"/>
    <property type="evidence" value="ECO:0007669"/>
    <property type="project" value="TreeGrafter"/>
</dbReference>
<dbReference type="GO" id="GO:0005829">
    <property type="term" value="C:cytosol"/>
    <property type="evidence" value="ECO:0007669"/>
    <property type="project" value="TreeGrafter"/>
</dbReference>
<dbReference type="InterPro" id="IPR005025">
    <property type="entry name" value="FMN_Rdtase-like_dom"/>
</dbReference>
<proteinExistence type="predicted"/>
<accession>A0AA50H8S2</accession>
<feature type="domain" description="NADPH-dependent FMN reductase-like" evidence="1">
    <location>
        <begin position="3"/>
        <end position="146"/>
    </location>
</feature>
<dbReference type="GO" id="GO:0016491">
    <property type="term" value="F:oxidoreductase activity"/>
    <property type="evidence" value="ECO:0007669"/>
    <property type="project" value="UniProtKB-KW"/>
</dbReference>
<protein>
    <submittedName>
        <fullName evidence="2">NADPH-dependent FMN reductase</fullName>
        <ecNumber evidence="2">1.-.-.-</ecNumber>
    </submittedName>
</protein>
<reference evidence="2 3" key="1">
    <citation type="submission" date="2023-08" db="EMBL/GenBank/DDBJ databases">
        <title>Pathogen: clinical or host-associated sample.</title>
        <authorList>
            <person name="Hergert J."/>
            <person name="Casey R."/>
            <person name="Wagner J."/>
            <person name="Young E.L."/>
            <person name="Oakeson K.F."/>
        </authorList>
    </citation>
    <scope>NUCLEOTIDE SEQUENCE [LARGE SCALE GENOMIC DNA]</scope>
    <source>
        <strain evidence="2 3">1760953</strain>
        <plasmid evidence="2 3">unnamed2</plasmid>
    </source>
</reference>
<geneLocation type="plasmid" evidence="2 3">
    <name>unnamed2</name>
</geneLocation>
<evidence type="ECO:0000313" key="3">
    <source>
        <dbReference type="Proteomes" id="UP001234585"/>
    </source>
</evidence>
<dbReference type="EC" id="1.-.-.-" evidence="2"/>
<dbReference type="PANTHER" id="PTHR30543">
    <property type="entry name" value="CHROMATE REDUCTASE"/>
    <property type="match status" value="1"/>
</dbReference>
<gene>
    <name evidence="2" type="ORF">Q9313_25275</name>
</gene>
<dbReference type="AlphaFoldDB" id="A0AA50H8S2"/>
<dbReference type="Proteomes" id="UP001234585">
    <property type="component" value="Plasmid unnamed2"/>
</dbReference>
<evidence type="ECO:0000259" key="1">
    <source>
        <dbReference type="Pfam" id="PF03358"/>
    </source>
</evidence>
<evidence type="ECO:0000313" key="2">
    <source>
        <dbReference type="EMBL" id="WLS00684.1"/>
    </source>
</evidence>
<dbReference type="Gene3D" id="3.40.50.360">
    <property type="match status" value="1"/>
</dbReference>
<dbReference type="SUPFAM" id="SSF52218">
    <property type="entry name" value="Flavoproteins"/>
    <property type="match status" value="1"/>
</dbReference>
<dbReference type="EMBL" id="CP132304">
    <property type="protein sequence ID" value="WLS00684.1"/>
    <property type="molecule type" value="Genomic_DNA"/>
</dbReference>
<name>A0AA50H8S2_9HYPH</name>
<keyword evidence="2" id="KW-0614">Plasmid</keyword>
<dbReference type="Pfam" id="PF03358">
    <property type="entry name" value="FMN_red"/>
    <property type="match status" value="1"/>
</dbReference>
<dbReference type="InterPro" id="IPR050712">
    <property type="entry name" value="NAD(P)H-dep_reductase"/>
</dbReference>
<organism evidence="2 3">
    <name type="scientific">Shinella sumterensis</name>
    <dbReference type="NCBI Taxonomy" id="1967501"/>
    <lineage>
        <taxon>Bacteria</taxon>
        <taxon>Pseudomonadati</taxon>
        <taxon>Pseudomonadota</taxon>
        <taxon>Alphaproteobacteria</taxon>
        <taxon>Hyphomicrobiales</taxon>
        <taxon>Rhizobiaceae</taxon>
        <taxon>Shinella</taxon>
    </lineage>
</organism>